<feature type="region of interest" description="Disordered" evidence="5">
    <location>
        <begin position="35"/>
        <end position="65"/>
    </location>
</feature>
<accession>A0A9D2J403</accession>
<gene>
    <name evidence="6" type="primary">ngcE</name>
    <name evidence="6" type="ORF">H9815_08530</name>
</gene>
<dbReference type="EMBL" id="DXBY01000146">
    <property type="protein sequence ID" value="HIZ35811.1"/>
    <property type="molecule type" value="Genomic_DNA"/>
</dbReference>
<proteinExistence type="inferred from homology"/>
<evidence type="ECO:0000256" key="3">
    <source>
        <dbReference type="ARBA" id="ARBA00022448"/>
    </source>
</evidence>
<keyword evidence="3" id="KW-0813">Transport</keyword>
<sequence>MTDSRISAPDRRTVLRGGLYTAAAVPLGVTLASCATGGGGGDDEETDGGDEPAGDVDPDNPFGMEDGAEIEAVVFDGGYGVDYVEFAADIFSENHEGSTVNVAPSTQIAQEMQPRFVSGNPPDLLDNSGAGNIGFNTILDQLEDLTDVIDAPNLEGVPIRDTLFGGVLAPGTFGDKLAAINYVFTVFAVWYSASLFEEHGWTPPTTWAEAKDLGAAAKEEGLYLFGWGTEAATYYQTLAIDTAIKEGGDEVRLALENLQPDCWSHDAVQGAFETMKEIIDLGYFKPGGSGTQFTAAQAQWSDAQEWLLYPSGSWIENEMKSQTADNFQLTGIPTMSLSESGAMGLTGLHSAAGEPFVVPSEGNVAAAKELLRVMLSEESAANFSREKLAPTVIDGLVPEDGFGSTALVSQTDMLAAAGEEIFTHNFVDTYGMNPDQLPIWNSFLDGSKSVADLTSELQAITDRVANDDSIEKIEVS</sequence>
<dbReference type="AlphaFoldDB" id="A0A9D2J403"/>
<evidence type="ECO:0000256" key="5">
    <source>
        <dbReference type="SAM" id="MobiDB-lite"/>
    </source>
</evidence>
<reference evidence="6" key="1">
    <citation type="journal article" date="2021" name="PeerJ">
        <title>Extensive microbial diversity within the chicken gut microbiome revealed by metagenomics and culture.</title>
        <authorList>
            <person name="Gilroy R."/>
            <person name="Ravi A."/>
            <person name="Getino M."/>
            <person name="Pursley I."/>
            <person name="Horton D.L."/>
            <person name="Alikhan N.F."/>
            <person name="Baker D."/>
            <person name="Gharbi K."/>
            <person name="Hall N."/>
            <person name="Watson M."/>
            <person name="Adriaenssens E.M."/>
            <person name="Foster-Nyarko E."/>
            <person name="Jarju S."/>
            <person name="Secka A."/>
            <person name="Antonio M."/>
            <person name="Oren A."/>
            <person name="Chaudhuri R.R."/>
            <person name="La Ragione R."/>
            <person name="Hildebrand F."/>
            <person name="Pallen M.J."/>
        </authorList>
    </citation>
    <scope>NUCLEOTIDE SEQUENCE</scope>
    <source>
        <strain evidence="6">ChiGjej4B4-7305</strain>
    </source>
</reference>
<keyword evidence="4" id="KW-0732">Signal</keyword>
<dbReference type="Gene3D" id="3.40.190.10">
    <property type="entry name" value="Periplasmic binding protein-like II"/>
    <property type="match status" value="1"/>
</dbReference>
<organism evidence="6 7">
    <name type="scientific">Candidatus Ruania gallistercoris</name>
    <dbReference type="NCBI Taxonomy" id="2838746"/>
    <lineage>
        <taxon>Bacteria</taxon>
        <taxon>Bacillati</taxon>
        <taxon>Actinomycetota</taxon>
        <taxon>Actinomycetes</taxon>
        <taxon>Micrococcales</taxon>
        <taxon>Ruaniaceae</taxon>
        <taxon>Ruania</taxon>
    </lineage>
</organism>
<name>A0A9D2J403_9MICO</name>
<dbReference type="SUPFAM" id="SSF53850">
    <property type="entry name" value="Periplasmic binding protein-like II"/>
    <property type="match status" value="1"/>
</dbReference>
<protein>
    <submittedName>
        <fullName evidence="6">N-acetylglucosamine/diacetylchitobiose ABC transporter substrate-binding protein</fullName>
    </submittedName>
</protein>
<dbReference type="GO" id="GO:0030313">
    <property type="term" value="C:cell envelope"/>
    <property type="evidence" value="ECO:0007669"/>
    <property type="project" value="UniProtKB-SubCell"/>
</dbReference>
<dbReference type="InterPro" id="IPR050490">
    <property type="entry name" value="Bact_solute-bd_prot1"/>
</dbReference>
<dbReference type="InterPro" id="IPR006059">
    <property type="entry name" value="SBP"/>
</dbReference>
<dbReference type="Pfam" id="PF01547">
    <property type="entry name" value="SBP_bac_1"/>
    <property type="match status" value="1"/>
</dbReference>
<evidence type="ECO:0000256" key="1">
    <source>
        <dbReference type="ARBA" id="ARBA00004196"/>
    </source>
</evidence>
<dbReference type="InterPro" id="IPR022386">
    <property type="entry name" value="Chitin_NgcE"/>
</dbReference>
<evidence type="ECO:0000313" key="7">
    <source>
        <dbReference type="Proteomes" id="UP000824037"/>
    </source>
</evidence>
<dbReference type="InterPro" id="IPR006311">
    <property type="entry name" value="TAT_signal"/>
</dbReference>
<evidence type="ECO:0000256" key="4">
    <source>
        <dbReference type="ARBA" id="ARBA00022729"/>
    </source>
</evidence>
<evidence type="ECO:0000256" key="2">
    <source>
        <dbReference type="ARBA" id="ARBA00008520"/>
    </source>
</evidence>
<dbReference type="NCBIfam" id="TIGR03851">
    <property type="entry name" value="chitin_NgcE"/>
    <property type="match status" value="1"/>
</dbReference>
<evidence type="ECO:0000313" key="6">
    <source>
        <dbReference type="EMBL" id="HIZ35811.1"/>
    </source>
</evidence>
<dbReference type="PROSITE" id="PS51257">
    <property type="entry name" value="PROKAR_LIPOPROTEIN"/>
    <property type="match status" value="1"/>
</dbReference>
<dbReference type="PROSITE" id="PS51318">
    <property type="entry name" value="TAT"/>
    <property type="match status" value="1"/>
</dbReference>
<comment type="caution">
    <text evidence="6">The sequence shown here is derived from an EMBL/GenBank/DDBJ whole genome shotgun (WGS) entry which is preliminary data.</text>
</comment>
<dbReference type="PANTHER" id="PTHR43649">
    <property type="entry name" value="ARABINOSE-BINDING PROTEIN-RELATED"/>
    <property type="match status" value="1"/>
</dbReference>
<dbReference type="PANTHER" id="PTHR43649:SF31">
    <property type="entry name" value="SN-GLYCEROL-3-PHOSPHATE-BINDING PERIPLASMIC PROTEIN UGPB"/>
    <property type="match status" value="1"/>
</dbReference>
<feature type="compositionally biased region" description="Acidic residues" evidence="5">
    <location>
        <begin position="41"/>
        <end position="58"/>
    </location>
</feature>
<reference evidence="6" key="2">
    <citation type="submission" date="2021-04" db="EMBL/GenBank/DDBJ databases">
        <authorList>
            <person name="Gilroy R."/>
        </authorList>
    </citation>
    <scope>NUCLEOTIDE SEQUENCE</scope>
    <source>
        <strain evidence="6">ChiGjej4B4-7305</strain>
    </source>
</reference>
<dbReference type="Proteomes" id="UP000824037">
    <property type="component" value="Unassembled WGS sequence"/>
</dbReference>
<comment type="subcellular location">
    <subcellularLocation>
        <location evidence="1">Cell envelope</location>
    </subcellularLocation>
</comment>
<comment type="similarity">
    <text evidence="2">Belongs to the bacterial solute-binding protein 1 family.</text>
</comment>